<proteinExistence type="predicted"/>
<protein>
    <submittedName>
        <fullName evidence="2">Uncharacterized protein</fullName>
    </submittedName>
</protein>
<sequence length="119" mass="12402">MRISSKALLAAALTLASVTASLATELSPASAQSVDLGTYRGSAYYTVENGRYRVVATLASVNSGHDLPQVIRLVTTLNPEQTVHLSVPGTLGSDGRETTIAFSRTGDRVDVASADSTAY</sequence>
<dbReference type="AlphaFoldDB" id="A0A679IYM5"/>
<gene>
    <name evidence="2" type="ORF">MBUL_01179</name>
</gene>
<evidence type="ECO:0000313" key="2">
    <source>
        <dbReference type="EMBL" id="CAA2101444.1"/>
    </source>
</evidence>
<accession>A0A679IYM5</accession>
<keyword evidence="1" id="KW-0732">Signal</keyword>
<name>A0A679IYM5_9HYPH</name>
<feature type="chain" id="PRO_5025651686" evidence="1">
    <location>
        <begin position="24"/>
        <end position="119"/>
    </location>
</feature>
<dbReference type="EMBL" id="LR743504">
    <property type="protein sequence ID" value="CAA2101444.1"/>
    <property type="molecule type" value="Genomic_DNA"/>
</dbReference>
<feature type="signal peptide" evidence="1">
    <location>
        <begin position="1"/>
        <end position="23"/>
    </location>
</feature>
<reference evidence="2" key="1">
    <citation type="submission" date="2019-12" db="EMBL/GenBank/DDBJ databases">
        <authorList>
            <person name="Cremers G."/>
        </authorList>
    </citation>
    <scope>NUCLEOTIDE SEQUENCE</scope>
    <source>
        <strain evidence="2">Mbul1</strain>
    </source>
</reference>
<organism evidence="2">
    <name type="scientific">Methylobacterium bullatum</name>
    <dbReference type="NCBI Taxonomy" id="570505"/>
    <lineage>
        <taxon>Bacteria</taxon>
        <taxon>Pseudomonadati</taxon>
        <taxon>Pseudomonadota</taxon>
        <taxon>Alphaproteobacteria</taxon>
        <taxon>Hyphomicrobiales</taxon>
        <taxon>Methylobacteriaceae</taxon>
        <taxon>Methylobacterium</taxon>
    </lineage>
</organism>
<evidence type="ECO:0000256" key="1">
    <source>
        <dbReference type="SAM" id="SignalP"/>
    </source>
</evidence>